<evidence type="ECO:0000313" key="2">
    <source>
        <dbReference type="EMBL" id="QEC72477.1"/>
    </source>
</evidence>
<accession>A0A5B8VLS0</accession>
<dbReference type="RefSeq" id="WP_146782949.1">
    <property type="nucleotide sequence ID" value="NZ_CP042434.1"/>
</dbReference>
<sequence>MKCATILCSLGLLALISCGSHENQKKSDKQDKAVSVIDSLNKKVNDGHDLAMAKMGTIVRLQKAATSMVDSLQKLQPVNHAFVTRIQQADHQLEQIKGSMYTWMDNFDFDLKNMDSVQKVNYLKTNLKRILEIDDSTAEIISDAKSIMKVE</sequence>
<dbReference type="KEGG" id="agi:FSB73_13135"/>
<evidence type="ECO:0008006" key="4">
    <source>
        <dbReference type="Google" id="ProtNLM"/>
    </source>
</evidence>
<feature type="signal peptide" evidence="1">
    <location>
        <begin position="1"/>
        <end position="22"/>
    </location>
</feature>
<gene>
    <name evidence="2" type="ORF">FSB73_13135</name>
</gene>
<reference evidence="2 3" key="1">
    <citation type="journal article" date="2017" name="Int. J. Syst. Evol. Microbiol.">
        <title>Arachidicoccus ginsenosidivorans sp. nov., with ginsenoside-converting activity isolated from ginseng cultivating soil.</title>
        <authorList>
            <person name="Siddiqi M.Z."/>
            <person name="Aslam Z."/>
            <person name="Im W.T."/>
        </authorList>
    </citation>
    <scope>NUCLEOTIDE SEQUENCE [LARGE SCALE GENOMIC DNA]</scope>
    <source>
        <strain evidence="2 3">Gsoil 809</strain>
    </source>
</reference>
<dbReference type="PROSITE" id="PS51257">
    <property type="entry name" value="PROKAR_LIPOPROTEIN"/>
    <property type="match status" value="1"/>
</dbReference>
<feature type="chain" id="PRO_5023116560" description="Viral A-type inclusion protein" evidence="1">
    <location>
        <begin position="23"/>
        <end position="151"/>
    </location>
</feature>
<dbReference type="OrthoDB" id="1436925at2"/>
<name>A0A5B8VLS0_9BACT</name>
<keyword evidence="1" id="KW-0732">Signal</keyword>
<organism evidence="2 3">
    <name type="scientific">Arachidicoccus ginsenosidivorans</name>
    <dbReference type="NCBI Taxonomy" id="496057"/>
    <lineage>
        <taxon>Bacteria</taxon>
        <taxon>Pseudomonadati</taxon>
        <taxon>Bacteroidota</taxon>
        <taxon>Chitinophagia</taxon>
        <taxon>Chitinophagales</taxon>
        <taxon>Chitinophagaceae</taxon>
        <taxon>Arachidicoccus</taxon>
    </lineage>
</organism>
<keyword evidence="3" id="KW-1185">Reference proteome</keyword>
<dbReference type="AlphaFoldDB" id="A0A5B8VLS0"/>
<dbReference type="Proteomes" id="UP000321291">
    <property type="component" value="Chromosome"/>
</dbReference>
<evidence type="ECO:0000256" key="1">
    <source>
        <dbReference type="SAM" id="SignalP"/>
    </source>
</evidence>
<dbReference type="EMBL" id="CP042434">
    <property type="protein sequence ID" value="QEC72477.1"/>
    <property type="molecule type" value="Genomic_DNA"/>
</dbReference>
<proteinExistence type="predicted"/>
<evidence type="ECO:0000313" key="3">
    <source>
        <dbReference type="Proteomes" id="UP000321291"/>
    </source>
</evidence>
<protein>
    <recommendedName>
        <fullName evidence="4">Viral A-type inclusion protein</fullName>
    </recommendedName>
</protein>